<gene>
    <name evidence="2" type="ORF">GCM10025867_27320</name>
</gene>
<reference evidence="3" key="1">
    <citation type="journal article" date="2019" name="Int. J. Syst. Evol. Microbiol.">
        <title>The Global Catalogue of Microorganisms (GCM) 10K type strain sequencing project: providing services to taxonomists for standard genome sequencing and annotation.</title>
        <authorList>
            <consortium name="The Broad Institute Genomics Platform"/>
            <consortium name="The Broad Institute Genome Sequencing Center for Infectious Disease"/>
            <person name="Wu L."/>
            <person name="Ma J."/>
        </authorList>
    </citation>
    <scope>NUCLEOTIDE SEQUENCE [LARGE SCALE GENOMIC DNA]</scope>
    <source>
        <strain evidence="3">NBRC 108728</strain>
    </source>
</reference>
<organism evidence="2 3">
    <name type="scientific">Frondihabitans sucicola</name>
    <dbReference type="NCBI Taxonomy" id="1268041"/>
    <lineage>
        <taxon>Bacteria</taxon>
        <taxon>Bacillati</taxon>
        <taxon>Actinomycetota</taxon>
        <taxon>Actinomycetes</taxon>
        <taxon>Micrococcales</taxon>
        <taxon>Microbacteriaceae</taxon>
        <taxon>Frondihabitans</taxon>
    </lineage>
</organism>
<evidence type="ECO:0000313" key="2">
    <source>
        <dbReference type="EMBL" id="BDZ50491.1"/>
    </source>
</evidence>
<dbReference type="RefSeq" id="WP_286343499.1">
    <property type="nucleotide sequence ID" value="NZ_AP027732.1"/>
</dbReference>
<keyword evidence="3" id="KW-1185">Reference proteome</keyword>
<dbReference type="Pfam" id="PF03995">
    <property type="entry name" value="Inhibitor_I36"/>
    <property type="match status" value="1"/>
</dbReference>
<protein>
    <recommendedName>
        <fullName evidence="4">Peptidase inhibitor family I36</fullName>
    </recommendedName>
</protein>
<proteinExistence type="predicted"/>
<name>A0ABM8GQD1_9MICO</name>
<evidence type="ECO:0000256" key="1">
    <source>
        <dbReference type="SAM" id="SignalP"/>
    </source>
</evidence>
<feature type="chain" id="PRO_5047435475" description="Peptidase inhibitor family I36" evidence="1">
    <location>
        <begin position="29"/>
        <end position="134"/>
    </location>
</feature>
<feature type="signal peptide" evidence="1">
    <location>
        <begin position="1"/>
        <end position="28"/>
    </location>
</feature>
<sequence length="134" mass="13853">MKLALITSAAAGTTVLFASLLIAAPAQAAPGACNAGQGCTYEDINYGRGHINFNYNVSHYGSIAYWVPTLHLGTDNAASSAFNNGRTGQAIVVYDRSGYKGKSASIARGSGLSNLGSRGLNDMVTSACFSSYCK</sequence>
<evidence type="ECO:0000313" key="3">
    <source>
        <dbReference type="Proteomes" id="UP001321486"/>
    </source>
</evidence>
<keyword evidence="1" id="KW-0732">Signal</keyword>
<dbReference type="EMBL" id="AP027732">
    <property type="protein sequence ID" value="BDZ50491.1"/>
    <property type="molecule type" value="Genomic_DNA"/>
</dbReference>
<accession>A0ABM8GQD1</accession>
<dbReference type="Gene3D" id="2.60.20.10">
    <property type="entry name" value="Crystallins"/>
    <property type="match status" value="1"/>
</dbReference>
<dbReference type="Proteomes" id="UP001321486">
    <property type="component" value="Chromosome"/>
</dbReference>
<evidence type="ECO:0008006" key="4">
    <source>
        <dbReference type="Google" id="ProtNLM"/>
    </source>
</evidence>